<organism evidence="5">
    <name type="scientific">Haemophilus influenzae</name>
    <dbReference type="NCBI Taxonomy" id="727"/>
    <lineage>
        <taxon>Bacteria</taxon>
        <taxon>Pseudomonadati</taxon>
        <taxon>Pseudomonadota</taxon>
        <taxon>Gammaproteobacteria</taxon>
        <taxon>Pasteurellales</taxon>
        <taxon>Pasteurellaceae</taxon>
        <taxon>Haemophilus</taxon>
    </lineage>
</organism>
<reference evidence="5" key="1">
    <citation type="journal article" date="2006" name="Infect. Immun.">
        <title>Conservation and diversity of HMW1 and HMW2 adhesin binding domains among invasive nontypeable Haemophilus influenzae isolates.</title>
        <authorList>
            <person name="Giufre M."/>
            <person name="Muscillo M."/>
            <person name="Spigaglia P."/>
            <person name="Cardines R."/>
            <person name="Mastrantonio P."/>
            <person name="Cerquetti M."/>
        </authorList>
    </citation>
    <scope>NUCLEOTIDE SEQUENCE</scope>
    <source>
        <strain evidence="5">Hi72</strain>
    </source>
</reference>
<dbReference type="NCBIfam" id="TIGR01901">
    <property type="entry name" value="adhes_NPXG"/>
    <property type="match status" value="1"/>
</dbReference>
<evidence type="ECO:0000256" key="3">
    <source>
        <dbReference type="ARBA" id="ARBA00022729"/>
    </source>
</evidence>
<dbReference type="Gene3D" id="2.160.20.10">
    <property type="entry name" value="Single-stranded right-handed beta-helix, Pectin lyase-like"/>
    <property type="match status" value="1"/>
</dbReference>
<dbReference type="InterPro" id="IPR011050">
    <property type="entry name" value="Pectin_lyase_fold/virulence"/>
</dbReference>
<protein>
    <submittedName>
        <fullName evidence="5">Adhesin</fullName>
    </submittedName>
</protein>
<comment type="subcellular location">
    <subcellularLocation>
        <location evidence="1">Secreted</location>
    </subcellularLocation>
</comment>
<dbReference type="InterPro" id="IPR008638">
    <property type="entry name" value="FhaB/CdiA-like_TPS"/>
</dbReference>
<evidence type="ECO:0000256" key="2">
    <source>
        <dbReference type="ARBA" id="ARBA00022525"/>
    </source>
</evidence>
<dbReference type="PANTHER" id="PTHR12338">
    <property type="entry name" value="AUTOTRANSPORTER"/>
    <property type="match status" value="1"/>
</dbReference>
<evidence type="ECO:0000256" key="1">
    <source>
        <dbReference type="ARBA" id="ARBA00004613"/>
    </source>
</evidence>
<feature type="domain" description="Filamentous haemagglutinin FhaB/tRNA nuclease CdiA-like TPS" evidence="4">
    <location>
        <begin position="68"/>
        <end position="178"/>
    </location>
</feature>
<keyword evidence="2" id="KW-0964">Secreted</keyword>
<dbReference type="InterPro" id="IPR050909">
    <property type="entry name" value="Bact_Autotransporter_VF"/>
</dbReference>
<dbReference type="Pfam" id="PF13018">
    <property type="entry name" value="ESPR"/>
    <property type="match status" value="1"/>
</dbReference>
<accession>Q2PBP7</accession>
<dbReference type="PANTHER" id="PTHR12338:SF5">
    <property type="entry name" value="ANTIGEN 43-RELATED"/>
    <property type="match status" value="1"/>
</dbReference>
<evidence type="ECO:0000259" key="4">
    <source>
        <dbReference type="SMART" id="SM00912"/>
    </source>
</evidence>
<gene>
    <name evidence="5" type="primary">hmw1A</name>
</gene>
<dbReference type="InterPro" id="IPR012334">
    <property type="entry name" value="Pectin_lyas_fold"/>
</dbReference>
<dbReference type="GO" id="GO:0005576">
    <property type="term" value="C:extracellular region"/>
    <property type="evidence" value="ECO:0007669"/>
    <property type="project" value="UniProtKB-SubCell"/>
</dbReference>
<keyword evidence="3" id="KW-0732">Signal</keyword>
<dbReference type="SMART" id="SM00912">
    <property type="entry name" value="Haemagg_act"/>
    <property type="match status" value="1"/>
</dbReference>
<sequence>MNKIYRLKFSKRLNALVAVSELTRGCDHSTEKVSEKPVRTKVRHLALKPLSAILLSLGIVSIPQSVLASGLQGMSVVHGTATMQVDGNKTTIRNSVNAIINWKQFNIDQNEMVQFLQENNNSAVFNRVTSDQISQLKGILDSNGQVFLINPNGITIGKDAIINTNGFTASTLDISNENIKARNFTLEQTKDKALAEIVNHGLITVGKDGSVNLIGGKVKNEGVISVNGGSISLLAGQKITISDIINPTITYSIAAPENEAINLGDIFAKGGNINVRAANIRNKGKLSADSVSKDKSGNIVLSAKEGEAEIGGVISAQNQQAKGGKLMITGDKVTLKTGAVIDLSGKEGGETYLGGDERGEGKNGIQLAKKTSLEKGSTINVSGKEKGGRAIVWGDIALIDGNINARGSDITKTGGFVETSGHDLFIKDNAIVDAKEWLLDPDEVSINALALGRTDIPQESSEYTLESASNEPERKKNKLNLDTLTNATLENILKRGTSVNITATRKINVTSAINLSNGSLTLHTERGGIELNGDITSDNNKAGANLTIKSGGWLDIHSNISLGERDNINITAKGDIAFEKGNNQIIKGRGVITSGDQNGFRFDNVSLNGVGTGLLFNTKRSKNGNGNISNHFRGTLNISGIVNISMAAPNTSWLRRVYGRTYWNLTSLNVAENSKFNLTIDNRGSGTAGTLNRRSNLNGITFNGDTTFNVSSGSMVNFDIKASIIVPRSFDVNYALFNGNVSVLGGGRVAFNLDASSNSFETSGVTIKSHFFNVSGGSTLNLSTNGSTKTAFSIENDLTLNATGSSITLKQIEGTDSRIGNGVVANKNITFNGGNITLGSQKAPTQIKGNVTINANTNATLRGANFNNNKSALNITGNVINNGNLTTDGSIINIGGSLTVAESAKLQAVTNFTFNVAGLFDNKGNSNISIAKGGAKFKDINNTKNLSIATNSSAAYRTIIAGNITNKSGDLNITDNKSDAEIEIGGDISQKEGNLTISSDKINITKQITIKKDIDVKSSDSDVTANLTIKTKELKLAGDLNISNFDKAEVVAKGNNDLTIGNSDGNGNAEAKTVTFNNVNESKISADGHNVTLNSKVETSGNNGGAKSNSNNDTGLTITAKNVEVNKDIASHKTVNITASENVTTKAGTTINATTGNVKLTAVTSDIQGGIKSNSGDVNITTSTGSINGKIESKSGSVTIAASGDTLNVSNVSGNAVTITADKGKLTAQAGSTIQATTGEANITSATGTIDGTVSGGTVNVTASSGSLTVGGDAKINATEGAATLTATKGTLTTVKGSNIDANKGTLVINAKLDGEASGNRTEVNATNASGSGSVTAATSSSVNITGDLNTINGLNIISENGRNTVRLRGKEIDVKYIQPGVASVEEVIEAKRVLEKVKDLSDEERETLAKLGVSAVRFVEPNNAITVNTQNEFTTRPSSQVTISEGKACFSSGNGAAVCTNVADDGQP</sequence>
<dbReference type="Pfam" id="PF05860">
    <property type="entry name" value="TPS"/>
    <property type="match status" value="1"/>
</dbReference>
<dbReference type="SUPFAM" id="SSF51126">
    <property type="entry name" value="Pectin lyase-like"/>
    <property type="match status" value="1"/>
</dbReference>
<name>Q2PBP7_HAEIF</name>
<proteinExistence type="predicted"/>
<evidence type="ECO:0000313" key="5">
    <source>
        <dbReference type="EMBL" id="CAI77661.1"/>
    </source>
</evidence>
<dbReference type="EMBL" id="AJ937359">
    <property type="protein sequence ID" value="CAI77661.1"/>
    <property type="molecule type" value="Genomic_DNA"/>
</dbReference>
<dbReference type="InterPro" id="IPR024973">
    <property type="entry name" value="ESPR"/>
</dbReference>